<gene>
    <name evidence="1" type="ORF">IPMB12_11145</name>
</gene>
<protein>
    <submittedName>
        <fullName evidence="1">DUF600 domain-containing protein</fullName>
    </submittedName>
</protein>
<evidence type="ECO:0000313" key="1">
    <source>
        <dbReference type="EMBL" id="QIQ22194.1"/>
    </source>
</evidence>
<organism evidence="1 2">
    <name type="scientific">Zophobihabitans entericus</name>
    <dbReference type="NCBI Taxonomy" id="1635327"/>
    <lineage>
        <taxon>Bacteria</taxon>
        <taxon>Pseudomonadati</taxon>
        <taxon>Pseudomonadota</taxon>
        <taxon>Gammaproteobacteria</taxon>
        <taxon>Orbales</taxon>
        <taxon>Orbaceae</taxon>
        <taxon>Zophobihabitans</taxon>
    </lineage>
</organism>
<accession>A0A6G9IER9</accession>
<sequence length="150" mass="17737">MTRTFEDYFSELQADMVSIGLEYINNKADYIYIYSACENNMFSFDLFYKINGKFLRIHKVNDAGNGVNYNVSMNRMMKVLEIGVDDLEKIYNLCKSHNREMPTEMKMVYNVQTGSFEAKYCYDLQYSNKENLISDDIFDQWFDEVANNND</sequence>
<dbReference type="AlphaFoldDB" id="A0A6G9IER9"/>
<reference evidence="1 2" key="1">
    <citation type="submission" date="2020-03" db="EMBL/GenBank/DDBJ databases">
        <title>Complete genome sequence of Orbus sp. IPMB12 (BCRC 80908).</title>
        <authorList>
            <person name="Lo W.-S."/>
            <person name="Chang T.-H."/>
            <person name="Kuo C.-H."/>
        </authorList>
    </citation>
    <scope>NUCLEOTIDE SEQUENCE [LARGE SCALE GENOMIC DNA]</scope>
    <source>
        <strain evidence="1 2">IPMB12</strain>
    </source>
</reference>
<keyword evidence="2" id="KW-1185">Reference proteome</keyword>
<dbReference type="InParanoid" id="A0A6G9IER9"/>
<proteinExistence type="predicted"/>
<dbReference type="EMBL" id="CP050253">
    <property type="protein sequence ID" value="QIQ22194.1"/>
    <property type="molecule type" value="Genomic_DNA"/>
</dbReference>
<dbReference type="KEGG" id="orb:IPMB12_11145"/>
<name>A0A6G9IER9_9GAMM</name>
<dbReference type="Proteomes" id="UP000501168">
    <property type="component" value="Chromosome"/>
</dbReference>
<dbReference type="RefSeq" id="WP_166917491.1">
    <property type="nucleotide sequence ID" value="NZ_CP050253.1"/>
</dbReference>
<evidence type="ECO:0000313" key="2">
    <source>
        <dbReference type="Proteomes" id="UP000501168"/>
    </source>
</evidence>